<name>A0AAE0WQY8_9PEZI</name>
<evidence type="ECO:0000256" key="1">
    <source>
        <dbReference type="SAM" id="Phobius"/>
    </source>
</evidence>
<sequence>MTKIPHDLTPNQLLTRALTLLTSSFINTLHFLLAATIVLLTSMAVASLIARILEPHQHPSVLFYKPFGIKPVPLIASTLAAIFLAIQVGGTVFMFVQQGGEVSLADLALTNMVVTLGMEGAALVVLGGLAVLGGLVARPVRVHVEVEREGVDGRRASSRGARAQL</sequence>
<feature type="transmembrane region" description="Helical" evidence="1">
    <location>
        <begin position="74"/>
        <end position="96"/>
    </location>
</feature>
<reference evidence="2" key="1">
    <citation type="submission" date="2023-07" db="EMBL/GenBank/DDBJ databases">
        <title>Black Yeasts Isolated from many extreme environments.</title>
        <authorList>
            <person name="Coleine C."/>
            <person name="Stajich J.E."/>
            <person name="Selbmann L."/>
        </authorList>
    </citation>
    <scope>NUCLEOTIDE SEQUENCE</scope>
    <source>
        <strain evidence="2">CCFEE 5485</strain>
    </source>
</reference>
<feature type="transmembrane region" description="Helical" evidence="1">
    <location>
        <begin position="116"/>
        <end position="137"/>
    </location>
</feature>
<keyword evidence="3" id="KW-1185">Reference proteome</keyword>
<evidence type="ECO:0000313" key="2">
    <source>
        <dbReference type="EMBL" id="KAK3676385.1"/>
    </source>
</evidence>
<dbReference type="AlphaFoldDB" id="A0AAE0WQY8"/>
<dbReference type="Proteomes" id="UP001274830">
    <property type="component" value="Unassembled WGS sequence"/>
</dbReference>
<keyword evidence="1" id="KW-0812">Transmembrane</keyword>
<proteinExistence type="predicted"/>
<keyword evidence="1" id="KW-0472">Membrane</keyword>
<evidence type="ECO:0000313" key="3">
    <source>
        <dbReference type="Proteomes" id="UP001274830"/>
    </source>
</evidence>
<comment type="caution">
    <text evidence="2">The sequence shown here is derived from an EMBL/GenBank/DDBJ whole genome shotgun (WGS) entry which is preliminary data.</text>
</comment>
<gene>
    <name evidence="2" type="ORF">LTR78_003661</name>
</gene>
<protein>
    <submittedName>
        <fullName evidence="2">Uncharacterized protein</fullName>
    </submittedName>
</protein>
<keyword evidence="1" id="KW-1133">Transmembrane helix</keyword>
<dbReference type="EMBL" id="JAUTXT010000010">
    <property type="protein sequence ID" value="KAK3676385.1"/>
    <property type="molecule type" value="Genomic_DNA"/>
</dbReference>
<accession>A0AAE0WQY8</accession>
<feature type="transmembrane region" description="Helical" evidence="1">
    <location>
        <begin position="29"/>
        <end position="53"/>
    </location>
</feature>
<organism evidence="2 3">
    <name type="scientific">Recurvomyces mirabilis</name>
    <dbReference type="NCBI Taxonomy" id="574656"/>
    <lineage>
        <taxon>Eukaryota</taxon>
        <taxon>Fungi</taxon>
        <taxon>Dikarya</taxon>
        <taxon>Ascomycota</taxon>
        <taxon>Pezizomycotina</taxon>
        <taxon>Dothideomycetes</taxon>
        <taxon>Dothideomycetidae</taxon>
        <taxon>Mycosphaerellales</taxon>
        <taxon>Teratosphaeriaceae</taxon>
        <taxon>Recurvomyces</taxon>
    </lineage>
</organism>